<dbReference type="EMBL" id="BTGU01000002">
    <property type="protein sequence ID" value="GMN30136.1"/>
    <property type="molecule type" value="Genomic_DNA"/>
</dbReference>
<gene>
    <name evidence="3" type="ORF">TIFTF001_002713</name>
</gene>
<reference evidence="3" key="1">
    <citation type="submission" date="2023-07" db="EMBL/GenBank/DDBJ databases">
        <title>draft genome sequence of fig (Ficus carica).</title>
        <authorList>
            <person name="Takahashi T."/>
            <person name="Nishimura K."/>
        </authorList>
    </citation>
    <scope>NUCLEOTIDE SEQUENCE</scope>
</reference>
<dbReference type="PANTHER" id="PTHR46086:SF17">
    <property type="entry name" value="ALPHA_BETA-HYDROLASES SUPERFAMILY PROTEIN"/>
    <property type="match status" value="1"/>
</dbReference>
<organism evidence="3 4">
    <name type="scientific">Ficus carica</name>
    <name type="common">Common fig</name>
    <dbReference type="NCBI Taxonomy" id="3494"/>
    <lineage>
        <taxon>Eukaryota</taxon>
        <taxon>Viridiplantae</taxon>
        <taxon>Streptophyta</taxon>
        <taxon>Embryophyta</taxon>
        <taxon>Tracheophyta</taxon>
        <taxon>Spermatophyta</taxon>
        <taxon>Magnoliopsida</taxon>
        <taxon>eudicotyledons</taxon>
        <taxon>Gunneridae</taxon>
        <taxon>Pentapetalae</taxon>
        <taxon>rosids</taxon>
        <taxon>fabids</taxon>
        <taxon>Rosales</taxon>
        <taxon>Moraceae</taxon>
        <taxon>Ficeae</taxon>
        <taxon>Ficus</taxon>
    </lineage>
</organism>
<protein>
    <recommendedName>
        <fullName evidence="2">Fungal lipase-type domain-containing protein</fullName>
    </recommendedName>
</protein>
<evidence type="ECO:0000313" key="4">
    <source>
        <dbReference type="Proteomes" id="UP001187192"/>
    </source>
</evidence>
<comment type="caution">
    <text evidence="3">The sequence shown here is derived from an EMBL/GenBank/DDBJ whole genome shotgun (WGS) entry which is preliminary data.</text>
</comment>
<dbReference type="AlphaFoldDB" id="A0AA87ZP56"/>
<dbReference type="InterPro" id="IPR002921">
    <property type="entry name" value="Fungal_lipase-type"/>
</dbReference>
<dbReference type="Gene3D" id="3.40.50.1820">
    <property type="entry name" value="alpha/beta hydrolase"/>
    <property type="match status" value="1"/>
</dbReference>
<dbReference type="InterPro" id="IPR029058">
    <property type="entry name" value="AB_hydrolase_fold"/>
</dbReference>
<dbReference type="PANTHER" id="PTHR46086">
    <property type="entry name" value="ALPHA/BETA-HYDROLASES SUPERFAMILY PROTEIN"/>
    <property type="match status" value="1"/>
</dbReference>
<evidence type="ECO:0000256" key="1">
    <source>
        <dbReference type="ARBA" id="ARBA00022801"/>
    </source>
</evidence>
<accession>A0AA87ZP56</accession>
<name>A0AA87ZP56_FICCA</name>
<proteinExistence type="predicted"/>
<keyword evidence="4" id="KW-1185">Reference proteome</keyword>
<sequence>MSTNSTAACEEGFSCSFMLMKPQDVSFFNLLIYILFSNIFEDRRRVNSSRVSDESFGYRRLVIVSILLQKFLLRLAKPMDCLGSSIEFGLNLWSSNDGSLSSLIHNTIHGKLVIPDKTSQNFSSIIGNVDKRQNLDSNIKPGDPRYNAALSMMASKLSYENKAHIEYTVTQLWKMEFLGFFEYWNDFQEKATTQAFMMRDKGDDHDTIVVAFRGTLPFDVAAWCSDVDISWYRIPKVGKVHGGFLKALGLQKSAGLPRDMIEEDIESKRPLPLAYYDIREKLRDLLRQNDKAKYVVTGHSLGGALAILFRAVLTLHEEKFLLERLEGVYTFGQPRVGDEKFGEFMKKEITENDIRYFRFVYCNDVVPRLPYDHKPLKFKHFGTCLHSDRNYRVKVHIFSILSLFINTKV</sequence>
<evidence type="ECO:0000313" key="3">
    <source>
        <dbReference type="EMBL" id="GMN30136.1"/>
    </source>
</evidence>
<keyword evidence="1" id="KW-0378">Hydrolase</keyword>
<dbReference type="Pfam" id="PF01764">
    <property type="entry name" value="Lipase_3"/>
    <property type="match status" value="1"/>
</dbReference>
<dbReference type="InterPro" id="IPR044819">
    <property type="entry name" value="OBL-like"/>
</dbReference>
<dbReference type="CDD" id="cd00519">
    <property type="entry name" value="Lipase_3"/>
    <property type="match status" value="1"/>
</dbReference>
<feature type="domain" description="Fungal lipase-type" evidence="2">
    <location>
        <begin position="209"/>
        <end position="372"/>
    </location>
</feature>
<evidence type="ECO:0000259" key="2">
    <source>
        <dbReference type="Pfam" id="PF01764"/>
    </source>
</evidence>
<dbReference type="GO" id="GO:0004806">
    <property type="term" value="F:triacylglycerol lipase activity"/>
    <property type="evidence" value="ECO:0007669"/>
    <property type="project" value="InterPro"/>
</dbReference>
<dbReference type="Proteomes" id="UP001187192">
    <property type="component" value="Unassembled WGS sequence"/>
</dbReference>
<dbReference type="GO" id="GO:0006629">
    <property type="term" value="P:lipid metabolic process"/>
    <property type="evidence" value="ECO:0007669"/>
    <property type="project" value="InterPro"/>
</dbReference>
<dbReference type="SUPFAM" id="SSF53474">
    <property type="entry name" value="alpha/beta-Hydrolases"/>
    <property type="match status" value="1"/>
</dbReference>